<dbReference type="STRING" id="52838.A0A4S8KDC4"/>
<feature type="region of interest" description="Disordered" evidence="4">
    <location>
        <begin position="126"/>
        <end position="150"/>
    </location>
</feature>
<dbReference type="GO" id="GO:0015031">
    <property type="term" value="P:protein transport"/>
    <property type="evidence" value="ECO:0007669"/>
    <property type="project" value="UniProtKB-KW"/>
</dbReference>
<accession>A0A4S8KDC4</accession>
<comment type="caution">
    <text evidence="6">The sequence shown here is derived from an EMBL/GenBank/DDBJ whole genome shotgun (WGS) entry which is preliminary data.</text>
</comment>
<dbReference type="Pfam" id="PF20669">
    <property type="entry name" value="Exo70_N"/>
    <property type="match status" value="1"/>
</dbReference>
<dbReference type="InterPro" id="IPR046364">
    <property type="entry name" value="Exo70_C"/>
</dbReference>
<dbReference type="AlphaFoldDB" id="A0A4S8KDC4"/>
<dbReference type="Pfam" id="PF03081">
    <property type="entry name" value="Exo70_C"/>
    <property type="match status" value="1"/>
</dbReference>
<feature type="compositionally biased region" description="Basic and acidic residues" evidence="4">
    <location>
        <begin position="202"/>
        <end position="212"/>
    </location>
</feature>
<feature type="domain" description="Exocyst complex subunit Exo70 C-terminal" evidence="5">
    <location>
        <begin position="474"/>
        <end position="823"/>
    </location>
</feature>
<proteinExistence type="inferred from homology"/>
<dbReference type="PANTHER" id="PTHR12542">
    <property type="entry name" value="EXOCYST COMPLEX PROTEIN EXO70"/>
    <property type="match status" value="1"/>
</dbReference>
<evidence type="ECO:0000256" key="3">
    <source>
        <dbReference type="RuleBase" id="RU365026"/>
    </source>
</evidence>
<evidence type="ECO:0000259" key="5">
    <source>
        <dbReference type="Pfam" id="PF03081"/>
    </source>
</evidence>
<evidence type="ECO:0000313" key="6">
    <source>
        <dbReference type="EMBL" id="THU73167.1"/>
    </source>
</evidence>
<evidence type="ECO:0000256" key="2">
    <source>
        <dbReference type="ARBA" id="ARBA00022448"/>
    </source>
</evidence>
<feature type="region of interest" description="Disordered" evidence="4">
    <location>
        <begin position="50"/>
        <end position="74"/>
    </location>
</feature>
<dbReference type="SUPFAM" id="SSF74788">
    <property type="entry name" value="Cullin repeat-like"/>
    <property type="match status" value="1"/>
</dbReference>
<name>A0A4S8KDC4_MUSBA</name>
<evidence type="ECO:0000256" key="4">
    <source>
        <dbReference type="SAM" id="MobiDB-lite"/>
    </source>
</evidence>
<keyword evidence="7" id="KW-1185">Reference proteome</keyword>
<evidence type="ECO:0000313" key="7">
    <source>
        <dbReference type="Proteomes" id="UP000317650"/>
    </source>
</evidence>
<evidence type="ECO:0000256" key="1">
    <source>
        <dbReference type="ARBA" id="ARBA00006756"/>
    </source>
</evidence>
<feature type="compositionally biased region" description="Basic and acidic residues" evidence="4">
    <location>
        <begin position="50"/>
        <end position="60"/>
    </location>
</feature>
<dbReference type="GO" id="GO:0006887">
    <property type="term" value="P:exocytosis"/>
    <property type="evidence" value="ECO:0007669"/>
    <property type="project" value="UniProtKB-KW"/>
</dbReference>
<comment type="similarity">
    <text evidence="1 3">Belongs to the EXO70 family.</text>
</comment>
<comment type="function">
    <text evidence="3">Component of the exocyst complex.</text>
</comment>
<feature type="region of interest" description="Disordered" evidence="4">
    <location>
        <begin position="262"/>
        <end position="286"/>
    </location>
</feature>
<keyword evidence="2 3" id="KW-0813">Transport</keyword>
<dbReference type="InterPro" id="IPR004140">
    <property type="entry name" value="Exo70"/>
</dbReference>
<sequence>MEDVEDGEEKLIAAVRHIAKSLGRTQTMADDILQVFSSFDNRFFALDKTSDRHQRRRDAPTADPRQSPSPSPLASFDRTIRALEGQVVHFVDSNRLIWSDSADAAAFLEAIDDLLDNRFFALDKTSDRHQRRRDAPTADPRQSPSPSPLASFDRTIRALEGQVVHFVDSNRLIWSDSADAAAFLEAIDDLLDNRFFALDKTSDRHQRRRDAPTADPRQSPSPSPLASFDRTIRALEGQTMADDILQVFSSFDNRFFALDKTSDRHQRRRDAPTADPRQSPSPSPLASFDRTIRALEGQVVHFVDSNRLIWSDSADAAAFLEAIDDLLDTATDLNNQASPATKPLLDRIDHLLRRCVLRLDEEFRAVIESTQPPVKDYDDDDTYHGGGEEHIPVANPVDTYEIIIDALPPGSVADLNDIAHRMVAADFGRECVETYAGFRRSFVEESVARLGLRPPPEDGFLAAAWDEIEEEIPRWIEAARMVFLILIPSERRLCERVFASLPAYADLAFSVTCVPVASDFLSFGAAVASVDQGPERLFGLLDMYEAVRDLLPKIDTVLSDQYSAAVLDEMGVVHRALSASVRRIFMELENLIRRDPVKSAVPGGDVHPITRYVMNYLGAACSRPTLAEVMAEDAARVAVPLPVRVAWIADILLDNLEAKSKIYRDLSLTYVFLMNNGRYILQKANGSDVGIMLGEDWIRRQNSKLRQWASEYQRASWAKVVAALRMDGLGGAASRSASVATEKAIRDKLGMFNNYLEDIWRTQGSWVAVDEQMRAELRGGIAEAVLPAYRNLVARLRQAGDARWLLDRYLKYSVEDVEARINELFEGGRRSQ</sequence>
<keyword evidence="3" id="KW-0268">Exocytosis</keyword>
<protein>
    <recommendedName>
        <fullName evidence="3">Exocyst subunit Exo70 family protein</fullName>
    </recommendedName>
</protein>
<organism evidence="6 7">
    <name type="scientific">Musa balbisiana</name>
    <name type="common">Banana</name>
    <dbReference type="NCBI Taxonomy" id="52838"/>
    <lineage>
        <taxon>Eukaryota</taxon>
        <taxon>Viridiplantae</taxon>
        <taxon>Streptophyta</taxon>
        <taxon>Embryophyta</taxon>
        <taxon>Tracheophyta</taxon>
        <taxon>Spermatophyta</taxon>
        <taxon>Magnoliopsida</taxon>
        <taxon>Liliopsida</taxon>
        <taxon>Zingiberales</taxon>
        <taxon>Musaceae</taxon>
        <taxon>Musa</taxon>
    </lineage>
</organism>
<dbReference type="GO" id="GO:0005546">
    <property type="term" value="F:phosphatidylinositol-4,5-bisphosphate binding"/>
    <property type="evidence" value="ECO:0007669"/>
    <property type="project" value="InterPro"/>
</dbReference>
<reference evidence="6 7" key="1">
    <citation type="journal article" date="2019" name="Nat. Plants">
        <title>Genome sequencing of Musa balbisiana reveals subgenome evolution and function divergence in polyploid bananas.</title>
        <authorList>
            <person name="Yao X."/>
        </authorList>
    </citation>
    <scope>NUCLEOTIDE SEQUENCE [LARGE SCALE GENOMIC DNA]</scope>
    <source>
        <strain evidence="7">cv. DH-PKW</strain>
        <tissue evidence="6">Leaves</tissue>
    </source>
</reference>
<dbReference type="EMBL" id="PYDT01000001">
    <property type="protein sequence ID" value="THU73167.1"/>
    <property type="molecule type" value="Genomic_DNA"/>
</dbReference>
<dbReference type="GO" id="GO:0000145">
    <property type="term" value="C:exocyst"/>
    <property type="evidence" value="ECO:0007669"/>
    <property type="project" value="InterPro"/>
</dbReference>
<keyword evidence="3" id="KW-0653">Protein transport</keyword>
<feature type="region of interest" description="Disordered" evidence="4">
    <location>
        <begin position="202"/>
        <end position="226"/>
    </location>
</feature>
<feature type="compositionally biased region" description="Basic and acidic residues" evidence="4">
    <location>
        <begin position="262"/>
        <end position="272"/>
    </location>
</feature>
<gene>
    <name evidence="6" type="ORF">C4D60_Mb04t19950</name>
</gene>
<dbReference type="Proteomes" id="UP000317650">
    <property type="component" value="Chromosome 4"/>
</dbReference>
<dbReference type="InterPro" id="IPR016159">
    <property type="entry name" value="Cullin_repeat-like_dom_sf"/>
</dbReference>
<dbReference type="PANTHER" id="PTHR12542:SF96">
    <property type="entry name" value="EXOCYST COMPLEX COMPONENT EXO70B1"/>
    <property type="match status" value="1"/>
</dbReference>
<dbReference type="Gene3D" id="1.20.1280.170">
    <property type="entry name" value="Exocyst complex component Exo70"/>
    <property type="match status" value="1"/>
</dbReference>
<feature type="compositionally biased region" description="Basic and acidic residues" evidence="4">
    <location>
        <begin position="126"/>
        <end position="136"/>
    </location>
</feature>